<dbReference type="SUPFAM" id="SSF56112">
    <property type="entry name" value="Protein kinase-like (PK-like)"/>
    <property type="match status" value="1"/>
</dbReference>
<protein>
    <recommendedName>
        <fullName evidence="4">Protein kinase domain-containing protein</fullName>
    </recommendedName>
</protein>
<dbReference type="InterPro" id="IPR011009">
    <property type="entry name" value="Kinase-like_dom_sf"/>
</dbReference>
<feature type="compositionally biased region" description="Low complexity" evidence="1">
    <location>
        <begin position="392"/>
        <end position="408"/>
    </location>
</feature>
<sequence>MRRIWFPGSSFDVKRCLVVPEDEIRSGALLMLKGRRAKSGEGSSSRSERWKEKGEESFRRSGLEGLKDFSRKLVNVDAFVLEIQEWIEERLHTSPYGKTQFRSPFQVDQLRTLDYALVSVSFQQLLRMPVSQSYTPSLEPAVYLAVEDFMHTATQRLWETFWDASEEPEPMPFYIMGPHTSASDSLSALVLDKASSRGSGETLPGAAIIAKNGSSGDGGHVLWDHVAVFVEVREDVTGAMSKGSQSAPSLEVIGRALFHGLLMLTSRSLSKKPSIRYNADTAYVLFVNSRQGGVVRLKGDVSKLETNTNNVYVRAAKWIKEHAEVTVCPVEQVWNRFGNSNWGDMGAMQLLLAIFHSIEQCRGPPRNPLAEMAALHNERVQHRLLERENLELQELGETGSSQRSNSLRRSSRPEILEIEEEEEDIEIEDSRRAPDHVMKLEPGTILWLEDAHWQRGFQIQEQLGRRNSVYSAISLDEVGKPLAVHIGAHPSQLEPSWEDMSTWYQVQRQTRVLNIMKQRGVFSKYLTQIIASGRLMHPGPCSKKSPASRCDHPWCGTPVLVTAPIGETVDLVVEREGVFPVEEALRICHDCLSALRSASSIGIQHGDITPDHVIRVTGSDDEYYYVLSDWGHAVLEERDSPALSPQFSSTAALQDGKLYPASDTESLVYLLYYICGGIIPEFDSMEAALQWRDRVWARRIIQQQLGEVSAVLKAFADYVDTLCGTPYPVDYDIWLHRLARALSIDPSKNELSSGRLEFMAESSGTSAPSVS</sequence>
<evidence type="ECO:0000313" key="3">
    <source>
        <dbReference type="Proteomes" id="UP000006727"/>
    </source>
</evidence>
<evidence type="ECO:0008006" key="4">
    <source>
        <dbReference type="Google" id="ProtNLM"/>
    </source>
</evidence>
<dbReference type="Proteomes" id="UP000006727">
    <property type="component" value="Chromosome 3"/>
</dbReference>
<reference evidence="2 3" key="1">
    <citation type="journal article" date="2008" name="Science">
        <title>The Physcomitrella genome reveals evolutionary insights into the conquest of land by plants.</title>
        <authorList>
            <person name="Rensing S."/>
            <person name="Lang D."/>
            <person name="Zimmer A."/>
            <person name="Terry A."/>
            <person name="Salamov A."/>
            <person name="Shapiro H."/>
            <person name="Nishiyama T."/>
            <person name="Perroud P.-F."/>
            <person name="Lindquist E."/>
            <person name="Kamisugi Y."/>
            <person name="Tanahashi T."/>
            <person name="Sakakibara K."/>
            <person name="Fujita T."/>
            <person name="Oishi K."/>
            <person name="Shin-I T."/>
            <person name="Kuroki Y."/>
            <person name="Toyoda A."/>
            <person name="Suzuki Y."/>
            <person name="Hashimoto A."/>
            <person name="Yamaguchi K."/>
            <person name="Sugano A."/>
            <person name="Kohara Y."/>
            <person name="Fujiyama A."/>
            <person name="Anterola A."/>
            <person name="Aoki S."/>
            <person name="Ashton N."/>
            <person name="Barbazuk W.B."/>
            <person name="Barker E."/>
            <person name="Bennetzen J."/>
            <person name="Bezanilla M."/>
            <person name="Blankenship R."/>
            <person name="Cho S.H."/>
            <person name="Dutcher S."/>
            <person name="Estelle M."/>
            <person name="Fawcett J.A."/>
            <person name="Gundlach H."/>
            <person name="Hanada K."/>
            <person name="Heyl A."/>
            <person name="Hicks K.A."/>
            <person name="Hugh J."/>
            <person name="Lohr M."/>
            <person name="Mayer K."/>
            <person name="Melkozernov A."/>
            <person name="Murata T."/>
            <person name="Nelson D."/>
            <person name="Pils B."/>
            <person name="Prigge M."/>
            <person name="Reiss B."/>
            <person name="Renner T."/>
            <person name="Rombauts S."/>
            <person name="Rushton P."/>
            <person name="Sanderfoot A."/>
            <person name="Schween G."/>
            <person name="Shiu S.-H."/>
            <person name="Stueber K."/>
            <person name="Theodoulou F.L."/>
            <person name="Tu H."/>
            <person name="Van de Peer Y."/>
            <person name="Verrier P.J."/>
            <person name="Waters E."/>
            <person name="Wood A."/>
            <person name="Yang L."/>
            <person name="Cove D."/>
            <person name="Cuming A."/>
            <person name="Hasebe M."/>
            <person name="Lucas S."/>
            <person name="Mishler D.B."/>
            <person name="Reski R."/>
            <person name="Grigoriev I."/>
            <person name="Quatrano R.S."/>
            <person name="Boore J.L."/>
        </authorList>
    </citation>
    <scope>NUCLEOTIDE SEQUENCE [LARGE SCALE GENOMIC DNA]</scope>
    <source>
        <strain evidence="2 3">cv. Gransden 2004</strain>
    </source>
</reference>
<reference evidence="2 3" key="2">
    <citation type="journal article" date="2018" name="Plant J.">
        <title>The Physcomitrella patens chromosome-scale assembly reveals moss genome structure and evolution.</title>
        <authorList>
            <person name="Lang D."/>
            <person name="Ullrich K.K."/>
            <person name="Murat F."/>
            <person name="Fuchs J."/>
            <person name="Jenkins J."/>
            <person name="Haas F.B."/>
            <person name="Piednoel M."/>
            <person name="Gundlach H."/>
            <person name="Van Bel M."/>
            <person name="Meyberg R."/>
            <person name="Vives C."/>
            <person name="Morata J."/>
            <person name="Symeonidi A."/>
            <person name="Hiss M."/>
            <person name="Muchero W."/>
            <person name="Kamisugi Y."/>
            <person name="Saleh O."/>
            <person name="Blanc G."/>
            <person name="Decker E.L."/>
            <person name="van Gessel N."/>
            <person name="Grimwood J."/>
            <person name="Hayes R.D."/>
            <person name="Graham S.W."/>
            <person name="Gunter L.E."/>
            <person name="McDaniel S.F."/>
            <person name="Hoernstein S.N.W."/>
            <person name="Larsson A."/>
            <person name="Li F.W."/>
            <person name="Perroud P.F."/>
            <person name="Phillips J."/>
            <person name="Ranjan P."/>
            <person name="Rokshar D.S."/>
            <person name="Rothfels C.J."/>
            <person name="Schneider L."/>
            <person name="Shu S."/>
            <person name="Stevenson D.W."/>
            <person name="Thummler F."/>
            <person name="Tillich M."/>
            <person name="Villarreal Aguilar J.C."/>
            <person name="Widiez T."/>
            <person name="Wong G.K."/>
            <person name="Wymore A."/>
            <person name="Zhang Y."/>
            <person name="Zimmer A.D."/>
            <person name="Quatrano R.S."/>
            <person name="Mayer K.F.X."/>
            <person name="Goodstein D."/>
            <person name="Casacuberta J.M."/>
            <person name="Vandepoele K."/>
            <person name="Reski R."/>
            <person name="Cuming A.C."/>
            <person name="Tuskan G.A."/>
            <person name="Maumus F."/>
            <person name="Salse J."/>
            <person name="Schmutz J."/>
            <person name="Rensing S.A."/>
        </authorList>
    </citation>
    <scope>NUCLEOTIDE SEQUENCE [LARGE SCALE GENOMIC DNA]</scope>
    <source>
        <strain evidence="2 3">cv. Gransden 2004</strain>
    </source>
</reference>
<reference evidence="2" key="3">
    <citation type="submission" date="2020-12" db="UniProtKB">
        <authorList>
            <consortium name="EnsemblPlants"/>
        </authorList>
    </citation>
    <scope>IDENTIFICATION</scope>
</reference>
<dbReference type="EnsemblPlants" id="Pp3c3_22550V3.3">
    <property type="protein sequence ID" value="Pp3c3_22550V3.3"/>
    <property type="gene ID" value="Pp3c3_22550"/>
</dbReference>
<proteinExistence type="predicted"/>
<organism evidence="2 3">
    <name type="scientific">Physcomitrium patens</name>
    <name type="common">Spreading-leaved earth moss</name>
    <name type="synonym">Physcomitrella patens</name>
    <dbReference type="NCBI Taxonomy" id="3218"/>
    <lineage>
        <taxon>Eukaryota</taxon>
        <taxon>Viridiplantae</taxon>
        <taxon>Streptophyta</taxon>
        <taxon>Embryophyta</taxon>
        <taxon>Bryophyta</taxon>
        <taxon>Bryophytina</taxon>
        <taxon>Bryopsida</taxon>
        <taxon>Funariidae</taxon>
        <taxon>Funariales</taxon>
        <taxon>Funariaceae</taxon>
        <taxon>Physcomitrium</taxon>
    </lineage>
</organism>
<dbReference type="AlphaFoldDB" id="A0A7I4DDC7"/>
<evidence type="ECO:0000256" key="1">
    <source>
        <dbReference type="SAM" id="MobiDB-lite"/>
    </source>
</evidence>
<accession>A0A7I4DDC7</accession>
<dbReference type="PANTHER" id="PTHR35118">
    <property type="entry name" value="KINASE FAMILY PROTEIN"/>
    <property type="match status" value="1"/>
</dbReference>
<evidence type="ECO:0000313" key="2">
    <source>
        <dbReference type="EnsemblPlants" id="Pp3c3_22550V3.3"/>
    </source>
</evidence>
<dbReference type="InParanoid" id="A0A7I4DDC7"/>
<dbReference type="EMBL" id="ABEU02000003">
    <property type="status" value="NOT_ANNOTATED_CDS"/>
    <property type="molecule type" value="Genomic_DNA"/>
</dbReference>
<feature type="region of interest" description="Disordered" evidence="1">
    <location>
        <begin position="392"/>
        <end position="414"/>
    </location>
</feature>
<dbReference type="Gramene" id="Pp3c3_22550V3.3">
    <property type="protein sequence ID" value="Pp3c3_22550V3.3"/>
    <property type="gene ID" value="Pp3c3_22550"/>
</dbReference>
<dbReference type="Gene3D" id="1.10.510.10">
    <property type="entry name" value="Transferase(Phosphotransferase) domain 1"/>
    <property type="match status" value="1"/>
</dbReference>
<dbReference type="FunCoup" id="A0A7I4DDC7">
    <property type="interactions" value="2577"/>
</dbReference>
<dbReference type="PANTHER" id="PTHR35118:SF3">
    <property type="entry name" value="PROTEIN KINASE SUPERFAMILY PROTEIN"/>
    <property type="match status" value="1"/>
</dbReference>
<name>A0A7I4DDC7_PHYPA</name>
<keyword evidence="3" id="KW-1185">Reference proteome</keyword>